<comment type="caution">
    <text evidence="1">The sequence shown here is derived from an EMBL/GenBank/DDBJ whole genome shotgun (WGS) entry which is preliminary data.</text>
</comment>
<keyword evidence="2" id="KW-1185">Reference proteome</keyword>
<evidence type="ECO:0000313" key="2">
    <source>
        <dbReference type="Proteomes" id="UP001501469"/>
    </source>
</evidence>
<organism evidence="1 2">
    <name type="scientific">Hymenobacter glaciei</name>
    <dbReference type="NCBI Taxonomy" id="877209"/>
    <lineage>
        <taxon>Bacteria</taxon>
        <taxon>Pseudomonadati</taxon>
        <taxon>Bacteroidota</taxon>
        <taxon>Cytophagia</taxon>
        <taxon>Cytophagales</taxon>
        <taxon>Hymenobacteraceae</taxon>
        <taxon>Hymenobacter</taxon>
    </lineage>
</organism>
<accession>A0ABP7UGE0</accession>
<dbReference type="Proteomes" id="UP001501469">
    <property type="component" value="Unassembled WGS sequence"/>
</dbReference>
<evidence type="ECO:0000313" key="1">
    <source>
        <dbReference type="EMBL" id="GAA4042843.1"/>
    </source>
</evidence>
<sequence length="127" mass="13767">MARKPRVVIPTNPGELMKLTGLVYAQHQKLGNKSPLVILDSPTWDELGPDVEAAAATQARIETLEKELKSLYGQRDPHLATFTDLDRRSRDVLLAKHSANPAILGDYGFDVIEAAAPGTAGTKPPKL</sequence>
<protein>
    <submittedName>
        <fullName evidence="1">Uncharacterized protein</fullName>
    </submittedName>
</protein>
<proteinExistence type="predicted"/>
<reference evidence="2" key="1">
    <citation type="journal article" date="2019" name="Int. J. Syst. Evol. Microbiol.">
        <title>The Global Catalogue of Microorganisms (GCM) 10K type strain sequencing project: providing services to taxonomists for standard genome sequencing and annotation.</title>
        <authorList>
            <consortium name="The Broad Institute Genomics Platform"/>
            <consortium name="The Broad Institute Genome Sequencing Center for Infectious Disease"/>
            <person name="Wu L."/>
            <person name="Ma J."/>
        </authorList>
    </citation>
    <scope>NUCLEOTIDE SEQUENCE [LARGE SCALE GENOMIC DNA]</scope>
    <source>
        <strain evidence="2">JCM 17225</strain>
    </source>
</reference>
<gene>
    <name evidence="1" type="ORF">GCM10022409_30980</name>
</gene>
<name>A0ABP7UGE0_9BACT</name>
<dbReference type="EMBL" id="BAABDK010000025">
    <property type="protein sequence ID" value="GAA4042843.1"/>
    <property type="molecule type" value="Genomic_DNA"/>
</dbReference>
<dbReference type="RefSeq" id="WP_345056295.1">
    <property type="nucleotide sequence ID" value="NZ_BAABDK010000025.1"/>
</dbReference>